<reference evidence="5" key="2">
    <citation type="journal article" date="2021" name="PeerJ">
        <title>Extensive microbial diversity within the chicken gut microbiome revealed by metagenomics and culture.</title>
        <authorList>
            <person name="Gilroy R."/>
            <person name="Ravi A."/>
            <person name="Getino M."/>
            <person name="Pursley I."/>
            <person name="Horton D.L."/>
            <person name="Alikhan N.F."/>
            <person name="Baker D."/>
            <person name="Gharbi K."/>
            <person name="Hall N."/>
            <person name="Watson M."/>
            <person name="Adriaenssens E.M."/>
            <person name="Foster-Nyarko E."/>
            <person name="Jarju S."/>
            <person name="Secka A."/>
            <person name="Antonio M."/>
            <person name="Oren A."/>
            <person name="Chaudhuri R.R."/>
            <person name="La Ragione R."/>
            <person name="Hildebrand F."/>
            <person name="Pallen M.J."/>
        </authorList>
    </citation>
    <scope>NUCLEOTIDE SEQUENCE</scope>
    <source>
        <strain evidence="5">ChiSxjej1B13-7958</strain>
    </source>
</reference>
<evidence type="ECO:0000256" key="3">
    <source>
        <dbReference type="ARBA" id="ARBA00038054"/>
    </source>
</evidence>
<organism evidence="5 6">
    <name type="scientific">Candidatus Caccousia avicola</name>
    <dbReference type="NCBI Taxonomy" id="2840721"/>
    <lineage>
        <taxon>Bacteria</taxon>
        <taxon>Bacillati</taxon>
        <taxon>Bacillota</taxon>
        <taxon>Clostridia</taxon>
        <taxon>Eubacteriales</taxon>
        <taxon>Oscillospiraceae</taxon>
        <taxon>Oscillospiraceae incertae sedis</taxon>
        <taxon>Candidatus Caccousia</taxon>
    </lineage>
</organism>
<evidence type="ECO:0000313" key="5">
    <source>
        <dbReference type="EMBL" id="HIR46670.1"/>
    </source>
</evidence>
<dbReference type="AlphaFoldDB" id="A0A9D1AMC1"/>
<comment type="cofactor">
    <cofactor evidence="1">
        <name>FMN</name>
        <dbReference type="ChEBI" id="CHEBI:58210"/>
    </cofactor>
</comment>
<dbReference type="GO" id="GO:0016646">
    <property type="term" value="F:oxidoreductase activity, acting on the CH-NH group of donors, NAD or NADP as acceptor"/>
    <property type="evidence" value="ECO:0007669"/>
    <property type="project" value="UniProtKB-ARBA"/>
</dbReference>
<gene>
    <name evidence="5" type="ORF">IAB89_03265</name>
</gene>
<evidence type="ECO:0000313" key="6">
    <source>
        <dbReference type="Proteomes" id="UP000824242"/>
    </source>
</evidence>
<proteinExistence type="inferred from homology"/>
<dbReference type="Pfam" id="PF01613">
    <property type="entry name" value="Flavin_Reduct"/>
    <property type="match status" value="1"/>
</dbReference>
<accession>A0A9D1AMC1</accession>
<protein>
    <submittedName>
        <fullName evidence="5">Flavin reductase family protein</fullName>
    </submittedName>
</protein>
<evidence type="ECO:0000259" key="4">
    <source>
        <dbReference type="Pfam" id="PF01613"/>
    </source>
</evidence>
<dbReference type="EMBL" id="DVGZ01000033">
    <property type="protein sequence ID" value="HIR46670.1"/>
    <property type="molecule type" value="Genomic_DNA"/>
</dbReference>
<dbReference type="PANTHER" id="PTHR43567">
    <property type="entry name" value="FLAVOREDOXIN-RELATED-RELATED"/>
    <property type="match status" value="1"/>
</dbReference>
<dbReference type="InterPro" id="IPR012349">
    <property type="entry name" value="Split_barrel_FMN-bd"/>
</dbReference>
<comment type="similarity">
    <text evidence="3">Belongs to the flavoredoxin family.</text>
</comment>
<reference evidence="5" key="1">
    <citation type="submission" date="2020-10" db="EMBL/GenBank/DDBJ databases">
        <authorList>
            <person name="Gilroy R."/>
        </authorList>
    </citation>
    <scope>NUCLEOTIDE SEQUENCE</scope>
    <source>
        <strain evidence="5">ChiSxjej1B13-7958</strain>
    </source>
</reference>
<comment type="caution">
    <text evidence="5">The sequence shown here is derived from an EMBL/GenBank/DDBJ whole genome shotgun (WGS) entry which is preliminary data.</text>
</comment>
<dbReference type="Gene3D" id="2.30.110.10">
    <property type="entry name" value="Electron Transport, Fmn-binding Protein, Chain A"/>
    <property type="match status" value="1"/>
</dbReference>
<dbReference type="GO" id="GO:0010181">
    <property type="term" value="F:FMN binding"/>
    <property type="evidence" value="ECO:0007669"/>
    <property type="project" value="InterPro"/>
</dbReference>
<dbReference type="Proteomes" id="UP000824242">
    <property type="component" value="Unassembled WGS sequence"/>
</dbReference>
<feature type="domain" description="Flavin reductase like" evidence="4">
    <location>
        <begin position="12"/>
        <end position="145"/>
    </location>
</feature>
<evidence type="ECO:0000256" key="1">
    <source>
        <dbReference type="ARBA" id="ARBA00001917"/>
    </source>
</evidence>
<dbReference type="SUPFAM" id="SSF50475">
    <property type="entry name" value="FMN-binding split barrel"/>
    <property type="match status" value="1"/>
</dbReference>
<sequence length="186" mass="20034">MRKNFGAKPFLYPQLVMVIASYGEDGTPDAMNAAWGGIAGGDKIFLCLSAEHRTVANILHRKAFTVSVADEAHLVEADYVGLVSGNEVPDKLARSSFHVTKSAFVDAPVIDELPLVLECRLLRYDPDTHFMLGEIVNAGADEAVLNEAGMIDPAKLKPITFDPANGAYWSLGEKVGNAFADGNKLK</sequence>
<dbReference type="InterPro" id="IPR052174">
    <property type="entry name" value="Flavoredoxin"/>
</dbReference>
<evidence type="ECO:0000256" key="2">
    <source>
        <dbReference type="ARBA" id="ARBA00022630"/>
    </source>
</evidence>
<dbReference type="InterPro" id="IPR002563">
    <property type="entry name" value="Flavin_Rdtase-like_dom"/>
</dbReference>
<name>A0A9D1AMC1_9FIRM</name>
<keyword evidence="2" id="KW-0285">Flavoprotein</keyword>
<dbReference type="PANTHER" id="PTHR43567:SF1">
    <property type="entry name" value="FLAVOREDOXIN"/>
    <property type="match status" value="1"/>
</dbReference>